<dbReference type="Gene3D" id="2.10.70.10">
    <property type="entry name" value="Complement Module, domain 1"/>
    <property type="match status" value="3"/>
</dbReference>
<evidence type="ECO:0000256" key="3">
    <source>
        <dbReference type="ARBA" id="ARBA00022525"/>
    </source>
</evidence>
<dbReference type="GO" id="GO:0005576">
    <property type="term" value="C:extracellular region"/>
    <property type="evidence" value="ECO:0007669"/>
    <property type="project" value="UniProtKB-SubCell"/>
</dbReference>
<dbReference type="CDD" id="cd00033">
    <property type="entry name" value="CCP"/>
    <property type="match status" value="2"/>
</dbReference>
<dbReference type="InterPro" id="IPR049883">
    <property type="entry name" value="NOTCH1_EGF-like"/>
</dbReference>
<feature type="domain" description="EGF-like" evidence="17">
    <location>
        <begin position="519"/>
        <end position="559"/>
    </location>
</feature>
<feature type="domain" description="Sushi" evidence="19">
    <location>
        <begin position="1507"/>
        <end position="1558"/>
    </location>
</feature>
<dbReference type="Pfam" id="PF02494">
    <property type="entry name" value="HYR"/>
    <property type="match status" value="1"/>
</dbReference>
<dbReference type="InterPro" id="IPR000742">
    <property type="entry name" value="EGF"/>
</dbReference>
<dbReference type="Proteomes" id="UP000668214">
    <property type="component" value="Unassembled WGS sequence"/>
</dbReference>
<feature type="compositionally biased region" description="Polar residues" evidence="16">
    <location>
        <begin position="1829"/>
        <end position="1839"/>
    </location>
</feature>
<keyword evidence="10" id="KW-0472">Membrane</keyword>
<dbReference type="InterPro" id="IPR013087">
    <property type="entry name" value="Znf_C2H2_type"/>
</dbReference>
<dbReference type="GO" id="GO:0005509">
    <property type="term" value="F:calcium ion binding"/>
    <property type="evidence" value="ECO:0007669"/>
    <property type="project" value="InterPro"/>
</dbReference>
<feature type="domain" description="HYR" evidence="18">
    <location>
        <begin position="1670"/>
        <end position="1752"/>
    </location>
</feature>
<dbReference type="Pfam" id="PF00084">
    <property type="entry name" value="Sushi"/>
    <property type="match status" value="2"/>
</dbReference>
<dbReference type="InterPro" id="IPR001881">
    <property type="entry name" value="EGF-like_Ca-bd_dom"/>
</dbReference>
<dbReference type="PANTHER" id="PTHR47333">
    <property type="entry name" value="VON WILLEBRAND FACTOR C AND EGF DOMAIN-CONTAINING PROTEIN"/>
    <property type="match status" value="1"/>
</dbReference>
<dbReference type="InterPro" id="IPR035976">
    <property type="entry name" value="Sushi/SCR/CCP_sf"/>
</dbReference>
<feature type="domain" description="EGF-like" evidence="17">
    <location>
        <begin position="1297"/>
        <end position="1335"/>
    </location>
</feature>
<keyword evidence="4 14" id="KW-0245">EGF-like domain</keyword>
<evidence type="ECO:0000256" key="13">
    <source>
        <dbReference type="ARBA" id="ARBA00023180"/>
    </source>
</evidence>
<evidence type="ECO:0000256" key="5">
    <source>
        <dbReference type="ARBA" id="ARBA00022583"/>
    </source>
</evidence>
<dbReference type="SMART" id="SM00181">
    <property type="entry name" value="EGF"/>
    <property type="match status" value="29"/>
</dbReference>
<dbReference type="PROSITE" id="PS50026">
    <property type="entry name" value="EGF_3"/>
    <property type="match status" value="12"/>
</dbReference>
<dbReference type="GO" id="GO:0016020">
    <property type="term" value="C:membrane"/>
    <property type="evidence" value="ECO:0007669"/>
    <property type="project" value="UniProtKB-SubCell"/>
</dbReference>
<keyword evidence="3" id="KW-0964">Secreted</keyword>
<gene>
    <name evidence="20" type="primary">Fbn2_0</name>
    <name evidence="20" type="ORF">G6Z78_0008529</name>
</gene>
<evidence type="ECO:0000256" key="11">
    <source>
        <dbReference type="ARBA" id="ARBA00023157"/>
    </source>
</evidence>
<dbReference type="PROSITE" id="PS00028">
    <property type="entry name" value="ZINC_FINGER_C2H2_1"/>
    <property type="match status" value="1"/>
</dbReference>
<dbReference type="FunFam" id="2.10.25.10:FF:000002">
    <property type="entry name" value="Latent-transforming growth factor beta-binding protein 3"/>
    <property type="match status" value="2"/>
</dbReference>
<feature type="disulfide bond" evidence="14">
    <location>
        <begin position="1340"/>
        <end position="1350"/>
    </location>
</feature>
<dbReference type="InterPro" id="IPR000152">
    <property type="entry name" value="EGF-type_Asp/Asn_hydroxyl_site"/>
</dbReference>
<feature type="domain" description="EGF-like" evidence="17">
    <location>
        <begin position="261"/>
        <end position="301"/>
    </location>
</feature>
<comment type="caution">
    <text evidence="14">Lacks conserved residue(s) required for the propagation of feature annotation.</text>
</comment>
<dbReference type="InterPro" id="IPR052080">
    <property type="entry name" value="vWF_C/EGF_Fibrillin"/>
</dbReference>
<sequence length="1853" mass="205949">MEPPQWGTVRKRVLQDGTLQIVYSCESGRKLKGHKIATCTADGWDEPVPKCVPHNILRRFRNDLYVGDQPIVPDRDKVQIAKDRLKTLERIDDLKKRRKMKEGNKRKKKRKRPVKSSPRLPTATRLNETVVSQLDISCAARKILRKGLIKAPSIENARPAKYARRKNVLPPYNRYLVAVYECADGYVFVDSTTDRLFCSNGTWLGRRPRCVRDNTEVIPADKVKRCDQGTGECEHVCEDTPSGIKCSCFDGFRAKGPSCIDIDECAEGIAKCTDICRNEPGSYSCECHSGFQLGTDGRSCQDINECLSNNGHGPCQGTCRNLKGSYECSCTDILGYKLAADNHTCEDIDECALNNANCSHLCLNTPGSVFCLCPDGFYLTNDWKTCQDINECKETPKICAENTECENTVGSYKCTSAIHPHVVTKILREENYDDDNEDDDDEDRNNDDDYGEEITEIPQSSKCEHGFKKNENLECVDVNECAEIESHRCQHECVNEPGGYHCACRPGYELAKDGATCKDVDECDVPSQPCSHICRNTDGAYVCECFSGFMLTDDNATCVEELKNCFSLIKPCSHTCEDTTEGPRCICPTGYECHARMCVDVDECAERSHGCSHECENEEGAYKCGCSGDMSLDETGRNCVLFDACKIANCSHACEKDRDTYRCVCQEGYILQKDEKTCLDMDECFEDEHDCSHECINILGSSYSCSCPAGMELGEDNRSCELPDDPCSKDHGCSHTCEQDDDRVRCGCPEGYELQDDGKTCRDVVNRCAALNNSCSHSCINHNGTYECSCPAGYHIGEDGRTCEDINECIQDNGGCSHLCANTEGGVECACPENYELLKDDGKTCVEINACSIDNGGCSHFCHHEDSRLFCSCPLGMVLSEETVCTYENDCLQDNGGCSHLCYHEAGNVTCACPSGMILAEDQRLCVQEDGCAIENGGFICECPEGYRLSSRDNATCVDINECLELLDNCTHQCLNIPGGFNCNCNAGFSQNSQDPTLCDDIDECEIENAGCSHSCVNLVGTFRCQCPIGYVLGQNNKTCVLVDGCKNDNGNCSHHCHQADGPDGIPSTRCSCPPGFRLKRDLKTCEDINECEEYENDVESGCSHTCVNTEGGYDCECPVGYILMPDDRKNCVDVDECLTSHHNCTHDCVNLLGGYTCTCYKGHYLHTDNFTCLDIDECFELNGGCSHNCINTIGGHLCFCPTGYELSQDEKTCIDIDECLIDNGGCDHKCVNTVGSFSCECPPNHESWNGSCRPFNPCRDHNGGCEHICAAVNGTVICSCEKGFQRDEIDGFKCRDIDECKEQHHGCDHICVNNPGSYECRCKEGFQRVNSTCEDVDECAAGICKGNKCTNVPGSYRCECEAGYRFHGDTCVDVDECLEETPCSERCVNTPGSYYCTCSVGFQLEGNKYIDECEWRRDRCDQECINTVGSFVCACRAGYTLILRSHCQDVNECLNGNGGCTGECINTAGSYYCVCSEDLVLAPDERTCVSPKSECRAMEPPIHGEIRCPGHPSGASVYPQGAKCHVRCRRGFRLEGAHTRHCVSDGHWNGKEPICLREVATDPLYNPSITRFHSPTSLTIDFISVDTPQPFVSCPQDMDVELPARQNTIRVTFPQPKSNMDWWRYVHASPPWAKQLQADLPAGTTVVTFTAWSPVSNYTSTCRIVIRVRDTENPKVTMCPVSFEVRLSPGERNRLIFWQEPTFTDNVGVGHVYKTRGPGHVMYPGIHDVRYIASDAAGNRAECHFSIHVRGKFMPLCPAGPRFYRRRMLMCPGRSPQPVLSSSYEWQTPSGCYLRYTRIFSGAYQRHPEHRQNGYPDTEAPYRELPPTRQTPNRPDNARSYNIDNCKCLHVL</sequence>
<dbReference type="PROSITE" id="PS01187">
    <property type="entry name" value="EGF_CA"/>
    <property type="match status" value="8"/>
</dbReference>
<dbReference type="PROSITE" id="PS50923">
    <property type="entry name" value="SUSHI"/>
    <property type="match status" value="1"/>
</dbReference>
<feature type="domain" description="EGF-like" evidence="17">
    <location>
        <begin position="1175"/>
        <end position="1211"/>
    </location>
</feature>
<feature type="disulfide bond" evidence="14">
    <location>
        <begin position="1378"/>
        <end position="1388"/>
    </location>
</feature>
<keyword evidence="7" id="KW-0732">Signal</keyword>
<evidence type="ECO:0000256" key="14">
    <source>
        <dbReference type="PROSITE-ProRule" id="PRU00076"/>
    </source>
</evidence>
<feature type="region of interest" description="Disordered" evidence="16">
    <location>
        <begin position="92"/>
        <end position="123"/>
    </location>
</feature>
<keyword evidence="9" id="KW-1133">Transmembrane helix</keyword>
<accession>A0A836FDY5</accession>
<dbReference type="InterPro" id="IPR003410">
    <property type="entry name" value="HYR_dom"/>
</dbReference>
<organism evidence="20 21">
    <name type="scientific">Pseudoatta argentina</name>
    <dbReference type="NCBI Taxonomy" id="621737"/>
    <lineage>
        <taxon>Eukaryota</taxon>
        <taxon>Metazoa</taxon>
        <taxon>Ecdysozoa</taxon>
        <taxon>Arthropoda</taxon>
        <taxon>Hexapoda</taxon>
        <taxon>Insecta</taxon>
        <taxon>Pterygota</taxon>
        <taxon>Neoptera</taxon>
        <taxon>Endopterygota</taxon>
        <taxon>Hymenoptera</taxon>
        <taxon>Apocrita</taxon>
        <taxon>Aculeata</taxon>
        <taxon>Formicoidea</taxon>
        <taxon>Formicidae</taxon>
        <taxon>Myrmicinae</taxon>
        <taxon>Pseudoatta</taxon>
    </lineage>
</organism>
<keyword evidence="12" id="KW-0675">Receptor</keyword>
<dbReference type="InterPro" id="IPR026823">
    <property type="entry name" value="cEGF"/>
</dbReference>
<dbReference type="InterPro" id="IPR013032">
    <property type="entry name" value="EGF-like_CS"/>
</dbReference>
<dbReference type="PROSITE" id="PS01186">
    <property type="entry name" value="EGF_2"/>
    <property type="match status" value="11"/>
</dbReference>
<evidence type="ECO:0000256" key="15">
    <source>
        <dbReference type="PROSITE-ProRule" id="PRU00302"/>
    </source>
</evidence>
<evidence type="ECO:0000256" key="6">
    <source>
        <dbReference type="ARBA" id="ARBA00022692"/>
    </source>
</evidence>
<feature type="domain" description="EGF-like" evidence="17">
    <location>
        <begin position="1001"/>
        <end position="1041"/>
    </location>
</feature>
<dbReference type="Pfam" id="PF07645">
    <property type="entry name" value="EGF_CA"/>
    <property type="match status" value="9"/>
</dbReference>
<reference evidence="20" key="1">
    <citation type="submission" date="2020-02" db="EMBL/GenBank/DDBJ databases">
        <title>Relaxed selection underlies rapid genomic changes in the transitions from sociality to social parasitism in ants.</title>
        <authorList>
            <person name="Bi X."/>
        </authorList>
    </citation>
    <scope>NUCLEOTIDE SEQUENCE</scope>
    <source>
        <strain evidence="20">BGI-DK2014c</strain>
        <tissue evidence="20">Whole body</tissue>
    </source>
</reference>
<feature type="non-terminal residue" evidence="20">
    <location>
        <position position="1"/>
    </location>
</feature>
<evidence type="ECO:0000313" key="21">
    <source>
        <dbReference type="Proteomes" id="UP000668214"/>
    </source>
</evidence>
<evidence type="ECO:0000256" key="8">
    <source>
        <dbReference type="ARBA" id="ARBA00022737"/>
    </source>
</evidence>
<evidence type="ECO:0000313" key="20">
    <source>
        <dbReference type="EMBL" id="KAG5317225.1"/>
    </source>
</evidence>
<dbReference type="EMBL" id="JAANIA010002149">
    <property type="protein sequence ID" value="KAG5317225.1"/>
    <property type="molecule type" value="Genomic_DNA"/>
</dbReference>
<evidence type="ECO:0000259" key="17">
    <source>
        <dbReference type="PROSITE" id="PS50026"/>
    </source>
</evidence>
<dbReference type="SMART" id="SM00032">
    <property type="entry name" value="CCP"/>
    <property type="match status" value="3"/>
</dbReference>
<dbReference type="InterPro" id="IPR018097">
    <property type="entry name" value="EGF_Ca-bd_CS"/>
</dbReference>
<protein>
    <submittedName>
        <fullName evidence="20">FBN2 protein</fullName>
    </submittedName>
</protein>
<dbReference type="PANTHER" id="PTHR47333:SF4">
    <property type="entry name" value="EGF-LIKE DOMAIN-CONTAINING PROTEIN"/>
    <property type="match status" value="1"/>
</dbReference>
<keyword evidence="8" id="KW-0677">Repeat</keyword>
<feature type="region of interest" description="Disordered" evidence="16">
    <location>
        <begin position="428"/>
        <end position="451"/>
    </location>
</feature>
<feature type="disulfide bond" evidence="15">
    <location>
        <begin position="1529"/>
        <end position="1556"/>
    </location>
</feature>
<evidence type="ECO:0000256" key="1">
    <source>
        <dbReference type="ARBA" id="ARBA00004479"/>
    </source>
</evidence>
<evidence type="ECO:0000256" key="9">
    <source>
        <dbReference type="ARBA" id="ARBA00022989"/>
    </source>
</evidence>
<name>A0A836FDY5_9HYME</name>
<dbReference type="InterPro" id="IPR009030">
    <property type="entry name" value="Growth_fac_rcpt_cys_sf"/>
</dbReference>
<evidence type="ECO:0000256" key="10">
    <source>
        <dbReference type="ARBA" id="ARBA00023136"/>
    </source>
</evidence>
<dbReference type="PROSITE" id="PS50825">
    <property type="entry name" value="HYR"/>
    <property type="match status" value="1"/>
</dbReference>
<evidence type="ECO:0000256" key="2">
    <source>
        <dbReference type="ARBA" id="ARBA00004613"/>
    </source>
</evidence>
<dbReference type="FunFam" id="2.10.25.10:FF:000009">
    <property type="entry name" value="Low-density lipoprotein receptor isoform 1"/>
    <property type="match status" value="5"/>
</dbReference>
<keyword evidence="21" id="KW-1185">Reference proteome</keyword>
<evidence type="ECO:0000259" key="18">
    <source>
        <dbReference type="PROSITE" id="PS50825"/>
    </source>
</evidence>
<dbReference type="SUPFAM" id="SSF57184">
    <property type="entry name" value="Growth factor receptor domain"/>
    <property type="match status" value="8"/>
</dbReference>
<evidence type="ECO:0000256" key="16">
    <source>
        <dbReference type="SAM" id="MobiDB-lite"/>
    </source>
</evidence>
<evidence type="ECO:0000256" key="4">
    <source>
        <dbReference type="ARBA" id="ARBA00022536"/>
    </source>
</evidence>
<dbReference type="Pfam" id="PF12662">
    <property type="entry name" value="cEGF"/>
    <property type="match status" value="6"/>
</dbReference>
<evidence type="ECO:0000256" key="12">
    <source>
        <dbReference type="ARBA" id="ARBA00023170"/>
    </source>
</evidence>
<dbReference type="CDD" id="cd00054">
    <property type="entry name" value="EGF_CA"/>
    <property type="match status" value="3"/>
</dbReference>
<feature type="non-terminal residue" evidence="20">
    <location>
        <position position="1853"/>
    </location>
</feature>
<comment type="subcellular location">
    <subcellularLocation>
        <location evidence="1">Membrane</location>
        <topology evidence="1">Single-pass type I membrane protein</topology>
    </subcellularLocation>
    <subcellularLocation>
        <location evidence="2">Secreted</location>
    </subcellularLocation>
</comment>
<dbReference type="Pfam" id="PF12661">
    <property type="entry name" value="hEGF"/>
    <property type="match status" value="1"/>
</dbReference>
<dbReference type="FunFam" id="2.10.25.10:FF:000037">
    <property type="entry name" value="Signal peptide, CUB domain and EGF-like domain-containing 2"/>
    <property type="match status" value="1"/>
</dbReference>
<feature type="domain" description="EGF-like" evidence="17">
    <location>
        <begin position="1336"/>
        <end position="1373"/>
    </location>
</feature>
<keyword evidence="15" id="KW-0768">Sushi</keyword>
<feature type="domain" description="EGF-like" evidence="17">
    <location>
        <begin position="680"/>
        <end position="721"/>
    </location>
</feature>
<dbReference type="FunFam" id="2.10.25.10:FF:000119">
    <property type="entry name" value="vitamin K-dependent protein S"/>
    <property type="match status" value="1"/>
</dbReference>
<proteinExistence type="predicted"/>
<feature type="domain" description="EGF-like" evidence="17">
    <location>
        <begin position="1374"/>
        <end position="1415"/>
    </location>
</feature>
<evidence type="ECO:0000259" key="19">
    <source>
        <dbReference type="PROSITE" id="PS50923"/>
    </source>
</evidence>
<dbReference type="InterPro" id="IPR000436">
    <property type="entry name" value="Sushi_SCR_CCP_dom"/>
</dbReference>
<feature type="compositionally biased region" description="Basic residues" evidence="16">
    <location>
        <begin position="96"/>
        <end position="114"/>
    </location>
</feature>
<keyword evidence="5" id="KW-0254">Endocytosis</keyword>
<feature type="domain" description="EGF-like" evidence="17">
    <location>
        <begin position="477"/>
        <end position="518"/>
    </location>
</feature>
<keyword evidence="11 14" id="KW-1015">Disulfide bond</keyword>
<comment type="caution">
    <text evidence="20">The sequence shown here is derived from an EMBL/GenBank/DDBJ whole genome shotgun (WGS) entry which is preliminary data.</text>
</comment>
<dbReference type="Pfam" id="PF14670">
    <property type="entry name" value="FXa_inhibition"/>
    <property type="match status" value="7"/>
</dbReference>
<keyword evidence="6" id="KW-0812">Transmembrane</keyword>
<feature type="compositionally biased region" description="Acidic residues" evidence="16">
    <location>
        <begin position="431"/>
        <end position="451"/>
    </location>
</feature>
<feature type="region of interest" description="Disordered" evidence="16">
    <location>
        <begin position="1808"/>
        <end position="1839"/>
    </location>
</feature>
<dbReference type="Gene3D" id="2.10.25.10">
    <property type="entry name" value="Laminin"/>
    <property type="match status" value="29"/>
</dbReference>
<dbReference type="SUPFAM" id="SSF57196">
    <property type="entry name" value="EGF/Laminin"/>
    <property type="match status" value="7"/>
</dbReference>
<evidence type="ECO:0000256" key="7">
    <source>
        <dbReference type="ARBA" id="ARBA00022729"/>
    </source>
</evidence>
<dbReference type="SMART" id="SM00179">
    <property type="entry name" value="EGF_CA"/>
    <property type="match status" value="28"/>
</dbReference>
<feature type="domain" description="EGF-like" evidence="17">
    <location>
        <begin position="347"/>
        <end position="387"/>
    </location>
</feature>
<dbReference type="FunFam" id="2.10.25.10:FF:000005">
    <property type="entry name" value="Fibrillin 2"/>
    <property type="match status" value="1"/>
</dbReference>
<dbReference type="SUPFAM" id="SSF57535">
    <property type="entry name" value="Complement control module/SCR domain"/>
    <property type="match status" value="3"/>
</dbReference>
<dbReference type="GO" id="GO:0006897">
    <property type="term" value="P:endocytosis"/>
    <property type="evidence" value="ECO:0007669"/>
    <property type="project" value="UniProtKB-KW"/>
</dbReference>
<feature type="domain" description="EGF-like" evidence="17">
    <location>
        <begin position="1216"/>
        <end position="1254"/>
    </location>
</feature>
<dbReference type="PROSITE" id="PS00010">
    <property type="entry name" value="ASX_HYDROXYL"/>
    <property type="match status" value="11"/>
</dbReference>
<keyword evidence="13" id="KW-0325">Glycoprotein</keyword>
<feature type="domain" description="EGF-like" evidence="17">
    <location>
        <begin position="764"/>
        <end position="804"/>
    </location>
</feature>